<accession>A0A5C4R1T1</accession>
<evidence type="ECO:0000313" key="9">
    <source>
        <dbReference type="EMBL" id="TNH37637.1"/>
    </source>
</evidence>
<name>A0A5C4R1T1_9RHOB</name>
<dbReference type="InterPro" id="IPR036286">
    <property type="entry name" value="LexA/Signal_pep-like_sf"/>
</dbReference>
<comment type="caution">
    <text evidence="9">The sequence shown here is derived from an EMBL/GenBank/DDBJ whole genome shotgun (WGS) entry which is preliminary data.</text>
</comment>
<evidence type="ECO:0000256" key="5">
    <source>
        <dbReference type="ARBA" id="ARBA00023204"/>
    </source>
</evidence>
<keyword evidence="10" id="KW-1185">Reference proteome</keyword>
<evidence type="ECO:0000256" key="3">
    <source>
        <dbReference type="ARBA" id="ARBA00022801"/>
    </source>
</evidence>
<dbReference type="GO" id="GO:0016787">
    <property type="term" value="F:hydrolase activity"/>
    <property type="evidence" value="ECO:0007669"/>
    <property type="project" value="UniProtKB-KW"/>
</dbReference>
<dbReference type="CDD" id="cd06529">
    <property type="entry name" value="S24_LexA-like"/>
    <property type="match status" value="1"/>
</dbReference>
<keyword evidence="6" id="KW-0742">SOS response</keyword>
<dbReference type="GO" id="GO:0003677">
    <property type="term" value="F:DNA binding"/>
    <property type="evidence" value="ECO:0007669"/>
    <property type="project" value="InterPro"/>
</dbReference>
<dbReference type="PANTHER" id="PTHR33516:SF2">
    <property type="entry name" value="LEXA REPRESSOR-RELATED"/>
    <property type="match status" value="1"/>
</dbReference>
<evidence type="ECO:0000256" key="4">
    <source>
        <dbReference type="ARBA" id="ARBA00022813"/>
    </source>
</evidence>
<dbReference type="GO" id="GO:0006281">
    <property type="term" value="P:DNA repair"/>
    <property type="evidence" value="ECO:0007669"/>
    <property type="project" value="UniProtKB-KW"/>
</dbReference>
<evidence type="ECO:0000259" key="8">
    <source>
        <dbReference type="Pfam" id="PF00717"/>
    </source>
</evidence>
<feature type="domain" description="Peptidase S24/S26A/S26B/S26C" evidence="8">
    <location>
        <begin position="24"/>
        <end position="134"/>
    </location>
</feature>
<dbReference type="InterPro" id="IPR039418">
    <property type="entry name" value="LexA-like"/>
</dbReference>
<dbReference type="PANTHER" id="PTHR33516">
    <property type="entry name" value="LEXA REPRESSOR"/>
    <property type="match status" value="1"/>
</dbReference>
<dbReference type="GO" id="GO:0006355">
    <property type="term" value="P:regulation of DNA-templated transcription"/>
    <property type="evidence" value="ECO:0007669"/>
    <property type="project" value="InterPro"/>
</dbReference>
<dbReference type="Proteomes" id="UP000304880">
    <property type="component" value="Unassembled WGS sequence"/>
</dbReference>
<dbReference type="AlphaFoldDB" id="A0A5C4R1T1"/>
<dbReference type="Gene3D" id="2.10.109.10">
    <property type="entry name" value="Umud Fragment, subunit A"/>
    <property type="match status" value="1"/>
</dbReference>
<dbReference type="SUPFAM" id="SSF51306">
    <property type="entry name" value="LexA/Signal peptidase"/>
    <property type="match status" value="1"/>
</dbReference>
<keyword evidence="4 7" id="KW-0068">Autocatalytic cleavage</keyword>
<evidence type="ECO:0000256" key="7">
    <source>
        <dbReference type="RuleBase" id="RU003991"/>
    </source>
</evidence>
<comment type="similarity">
    <text evidence="1 7">Belongs to the peptidase S24 family.</text>
</comment>
<dbReference type="InterPro" id="IPR015927">
    <property type="entry name" value="Peptidase_S24_S26A/B/C"/>
</dbReference>
<evidence type="ECO:0000256" key="2">
    <source>
        <dbReference type="ARBA" id="ARBA00022763"/>
    </source>
</evidence>
<keyword evidence="2" id="KW-0227">DNA damage</keyword>
<dbReference type="RefSeq" id="WP_127899893.1">
    <property type="nucleotide sequence ID" value="NZ_VDDC01000061.1"/>
</dbReference>
<dbReference type="GO" id="GO:0009432">
    <property type="term" value="P:SOS response"/>
    <property type="evidence" value="ECO:0007669"/>
    <property type="project" value="UniProtKB-KW"/>
</dbReference>
<evidence type="ECO:0000313" key="10">
    <source>
        <dbReference type="Proteomes" id="UP000304880"/>
    </source>
</evidence>
<dbReference type="PRINTS" id="PR00726">
    <property type="entry name" value="LEXASERPTASE"/>
</dbReference>
<evidence type="ECO:0000256" key="6">
    <source>
        <dbReference type="ARBA" id="ARBA00023236"/>
    </source>
</evidence>
<keyword evidence="3 7" id="KW-0378">Hydrolase</keyword>
<organism evidence="9 10">
    <name type="scientific">Paracoccus haeundaensis</name>
    <dbReference type="NCBI Taxonomy" id="225362"/>
    <lineage>
        <taxon>Bacteria</taxon>
        <taxon>Pseudomonadati</taxon>
        <taxon>Pseudomonadota</taxon>
        <taxon>Alphaproteobacteria</taxon>
        <taxon>Rhodobacterales</taxon>
        <taxon>Paracoccaceae</taxon>
        <taxon>Paracoccus</taxon>
    </lineage>
</organism>
<dbReference type="Pfam" id="PF00717">
    <property type="entry name" value="Peptidase_S24"/>
    <property type="match status" value="1"/>
</dbReference>
<evidence type="ECO:0000256" key="1">
    <source>
        <dbReference type="ARBA" id="ARBA00007484"/>
    </source>
</evidence>
<keyword evidence="5" id="KW-0234">DNA repair</keyword>
<dbReference type="EMBL" id="VDDC01000061">
    <property type="protein sequence ID" value="TNH37637.1"/>
    <property type="molecule type" value="Genomic_DNA"/>
</dbReference>
<sequence length="144" mass="15843">MTLHLSPIKITLIDRHVPLASMPVPAGFPSPAADDLEDTIDPIKWVVRHEHATFWWRVSGDSLEAEGILDGDLIAVDRAGKRRHGRIVVAVVDGAITVKKLAKRDGVWFLDPRARADGYATIPVTETTEIWGVVAGVVRRLPIE</sequence>
<gene>
    <name evidence="9" type="ORF">FHD67_19215</name>
</gene>
<dbReference type="InterPro" id="IPR050077">
    <property type="entry name" value="LexA_repressor"/>
</dbReference>
<protein>
    <submittedName>
        <fullName evidence="9">Peptidase S24</fullName>
    </submittedName>
</protein>
<proteinExistence type="inferred from homology"/>
<reference evidence="9 10" key="1">
    <citation type="submission" date="2019-06" db="EMBL/GenBank/DDBJ databases">
        <authorList>
            <person name="Li J."/>
        </authorList>
    </citation>
    <scope>NUCLEOTIDE SEQUENCE [LARGE SCALE GENOMIC DNA]</scope>
    <source>
        <strain evidence="9 10">CGMCC 1.8012</strain>
    </source>
</reference>
<dbReference type="InterPro" id="IPR006197">
    <property type="entry name" value="Peptidase_S24_LexA"/>
</dbReference>